<dbReference type="OrthoDB" id="10589140at2759"/>
<dbReference type="EMBL" id="BRXZ01004584">
    <property type="protein sequence ID" value="GMH51777.1"/>
    <property type="molecule type" value="Genomic_DNA"/>
</dbReference>
<keyword evidence="2" id="KW-1185">Reference proteome</keyword>
<comment type="caution">
    <text evidence="1">The sequence shown here is derived from an EMBL/GenBank/DDBJ whole genome shotgun (WGS) entry which is preliminary data.</text>
</comment>
<protein>
    <submittedName>
        <fullName evidence="1">Uncharacterized protein</fullName>
    </submittedName>
</protein>
<reference evidence="1" key="1">
    <citation type="submission" date="2022-07" db="EMBL/GenBank/DDBJ databases">
        <title>Genome analysis of Parmales, a sister group of diatoms, reveals the evolutionary specialization of diatoms from phago-mixotrophs to photoautotrophs.</title>
        <authorList>
            <person name="Ban H."/>
            <person name="Sato S."/>
            <person name="Yoshikawa S."/>
            <person name="Kazumasa Y."/>
            <person name="Nakamura Y."/>
            <person name="Ichinomiya M."/>
            <person name="Saitoh K."/>
            <person name="Sato N."/>
            <person name="Blanc-Mathieu R."/>
            <person name="Endo H."/>
            <person name="Kuwata A."/>
            <person name="Ogata H."/>
        </authorList>
    </citation>
    <scope>NUCLEOTIDE SEQUENCE</scope>
</reference>
<proteinExistence type="predicted"/>
<name>A0A9W6ZC82_9STRA</name>
<gene>
    <name evidence="1" type="ORF">TrRE_jg7898</name>
</gene>
<organism evidence="1 2">
    <name type="scientific">Triparma retinervis</name>
    <dbReference type="NCBI Taxonomy" id="2557542"/>
    <lineage>
        <taxon>Eukaryota</taxon>
        <taxon>Sar</taxon>
        <taxon>Stramenopiles</taxon>
        <taxon>Ochrophyta</taxon>
        <taxon>Bolidophyceae</taxon>
        <taxon>Parmales</taxon>
        <taxon>Triparmaceae</taxon>
        <taxon>Triparma</taxon>
    </lineage>
</organism>
<sequence>MQRLYPNFRFVWKGGEEDRGHARSMNLIKDMVRTRYLLYLEDDWEYIGERPVGEVLGEAVEVLVGGEGEVSQVLLNDQSSRDCAEGRMEECEGGAWKGQAGWRRKTDKGVEYVEHEFGVLEPSHEFGYWPGFSLNPGVWDLERMRGGGDFNFEFDPDDKRMEQSFSMRCYDEGMLFAHIGQIVVRHIGDLVSSYVLNGEERPFDTKV</sequence>
<dbReference type="AlphaFoldDB" id="A0A9W6ZC82"/>
<dbReference type="Proteomes" id="UP001165082">
    <property type="component" value="Unassembled WGS sequence"/>
</dbReference>
<evidence type="ECO:0000313" key="1">
    <source>
        <dbReference type="EMBL" id="GMH51777.1"/>
    </source>
</evidence>
<evidence type="ECO:0000313" key="2">
    <source>
        <dbReference type="Proteomes" id="UP001165082"/>
    </source>
</evidence>
<accession>A0A9W6ZC82</accession>